<evidence type="ECO:0000313" key="1">
    <source>
        <dbReference type="EMBL" id="KPX94692.1"/>
    </source>
</evidence>
<dbReference type="RefSeq" id="WP_157058617.1">
    <property type="nucleotide sequence ID" value="NZ_LJQT01000054.1"/>
</dbReference>
<evidence type="ECO:0000313" key="2">
    <source>
        <dbReference type="Proteomes" id="UP000050455"/>
    </source>
</evidence>
<keyword evidence="2" id="KW-1185">Reference proteome</keyword>
<dbReference type="AlphaFoldDB" id="A0A0P9UX95"/>
<proteinExistence type="predicted"/>
<sequence length="239" mass="26873">MRKARFANPHGDLVDPVEFVSRAPANYRALQVLPNCDACHEVVHLYGVNTPNVETTPRFDHANLSKEANPLDDCILAQRTRRFRGMEPDGYDDARGEQLRKQFINDENLKTAYSFCLALCGKGNLPKSHFRSMIARADKKRVWSYVGIEVWAIPYILLTLEDFSAENKSGMSYGFHFVFDKRKGSNASAIWDTVNPCKLLKVYSDSGNPTHDSPFSVSKNALTLMAGNTSWVKLQGLLP</sequence>
<dbReference type="Proteomes" id="UP000050455">
    <property type="component" value="Unassembled WGS sequence"/>
</dbReference>
<dbReference type="EMBL" id="LJQT01000054">
    <property type="protein sequence ID" value="KPX94692.1"/>
    <property type="molecule type" value="Genomic_DNA"/>
</dbReference>
<dbReference type="PATRIC" id="fig|86176.4.peg.2848"/>
<comment type="caution">
    <text evidence="1">The sequence shown here is derived from an EMBL/GenBank/DDBJ whole genome shotgun (WGS) entry which is preliminary data.</text>
</comment>
<accession>A0A0P9UX95</accession>
<protein>
    <submittedName>
        <fullName evidence="1">Uncharacterized protein</fullName>
    </submittedName>
</protein>
<gene>
    <name evidence="1" type="ORF">ALO64_200012</name>
</gene>
<organism evidence="1 2">
    <name type="scientific">Pseudomonas meliae</name>
    <dbReference type="NCBI Taxonomy" id="86176"/>
    <lineage>
        <taxon>Bacteria</taxon>
        <taxon>Pseudomonadati</taxon>
        <taxon>Pseudomonadota</taxon>
        <taxon>Gammaproteobacteria</taxon>
        <taxon>Pseudomonadales</taxon>
        <taxon>Pseudomonadaceae</taxon>
        <taxon>Pseudomonas</taxon>
    </lineage>
</organism>
<reference evidence="1 2" key="1">
    <citation type="submission" date="2015-09" db="EMBL/GenBank/DDBJ databases">
        <title>Genome announcement of multiple Pseudomonas syringae strains.</title>
        <authorList>
            <person name="Thakur S."/>
            <person name="Wang P.W."/>
            <person name="Gong Y."/>
            <person name="Weir B.S."/>
            <person name="Guttman D.S."/>
        </authorList>
    </citation>
    <scope>NUCLEOTIDE SEQUENCE [LARGE SCALE GENOMIC DNA]</scope>
    <source>
        <strain evidence="1 2">ICMP6289</strain>
    </source>
</reference>
<name>A0A0P9UX95_9PSED</name>